<sequence length="70" mass="7797">MPKKQCIIKIFLCLILFGCKSIKKDLQSNEAGEQMVDYFANNGFGNAVAVVQHPAGIYHNGITYVCYQVL</sequence>
<reference evidence="1 2" key="1">
    <citation type="journal article" date="2014" name="Genome Announc.">
        <title>Draft Genome Sequence of Marine Flavobacterium Jejuia pallidilutea Strain 11shimoA1 and Pigmentation Mutants.</title>
        <authorList>
            <person name="Takatani N."/>
            <person name="Nakanishi M."/>
            <person name="Meirelles P."/>
            <person name="Mino S."/>
            <person name="Suda W."/>
            <person name="Oshima K."/>
            <person name="Hattori M."/>
            <person name="Ohkuma M."/>
            <person name="Hosokawa M."/>
            <person name="Miyashita K."/>
            <person name="Thompson F.L."/>
            <person name="Niwa A."/>
            <person name="Sawabe T."/>
            <person name="Sawabe T."/>
        </authorList>
    </citation>
    <scope>NUCLEOTIDE SEQUENCE [LARGE SCALE GENOMIC DNA]</scope>
    <source>
        <strain evidence="1 2">JCM 19301</strain>
    </source>
</reference>
<dbReference type="EMBL" id="BBNR01000002">
    <property type="protein sequence ID" value="GAL65625.1"/>
    <property type="molecule type" value="Genomic_DNA"/>
</dbReference>
<evidence type="ECO:0000313" key="1">
    <source>
        <dbReference type="EMBL" id="GAL65625.1"/>
    </source>
</evidence>
<dbReference type="AlphaFoldDB" id="A0A090VLI3"/>
<comment type="caution">
    <text evidence="1">The sequence shown here is derived from an EMBL/GenBank/DDBJ whole genome shotgun (WGS) entry which is preliminary data.</text>
</comment>
<accession>A0A090VLI3</accession>
<dbReference type="Proteomes" id="UP000029641">
    <property type="component" value="Unassembled WGS sequence"/>
</dbReference>
<dbReference type="RefSeq" id="WP_202963884.1">
    <property type="nucleotide sequence ID" value="NZ_BBNR01000002.1"/>
</dbReference>
<gene>
    <name evidence="1" type="ORF">JCM19301_3310</name>
</gene>
<proteinExistence type="predicted"/>
<evidence type="ECO:0000313" key="2">
    <source>
        <dbReference type="Proteomes" id="UP000029641"/>
    </source>
</evidence>
<protein>
    <submittedName>
        <fullName evidence="1">Uncharacterized protein</fullName>
    </submittedName>
</protein>
<organism evidence="1 2">
    <name type="scientific">Jejuia pallidilutea</name>
    <dbReference type="NCBI Taxonomy" id="504487"/>
    <lineage>
        <taxon>Bacteria</taxon>
        <taxon>Pseudomonadati</taxon>
        <taxon>Bacteroidota</taxon>
        <taxon>Flavobacteriia</taxon>
        <taxon>Flavobacteriales</taxon>
        <taxon>Flavobacteriaceae</taxon>
        <taxon>Jejuia</taxon>
    </lineage>
</organism>
<name>A0A090VLI3_9FLAO</name>